<dbReference type="RefSeq" id="WP_007898385.1">
    <property type="nucleotide sequence ID" value="NZ_JH379397.1"/>
</dbReference>
<name>G6AWB9_9BACT</name>
<dbReference type="GeneID" id="78336685"/>
<dbReference type="AlphaFoldDB" id="G6AWB9"/>
<dbReference type="Proteomes" id="UP000004407">
    <property type="component" value="Unassembled WGS sequence"/>
</dbReference>
<gene>
    <name evidence="1" type="ORF">HMPREF0673_00917</name>
</gene>
<dbReference type="HOGENOM" id="CLU_1282262_0_0_10"/>
<sequence>MAIHPLWTDDYWLLIMQLYQKSPAGVKSEYSRSMVELALELHIPPKTLQEQMEALKERTTPSLQRLWDTYADNPRRLSRDVKRLRQMTGFGAGSTFYNGIDLTQPFEHDYLPVAPTEKLTPVMLTIILCLYFQLMTNTMVSETPEVQDTAHLMGLKPEEVVEVLKIYQTFDPILKREPLPHSPLNDEAQRLWQKYSNEAPEVLTTTAERLKEYFKGVSGSV</sequence>
<protein>
    <submittedName>
        <fullName evidence="1">Uncharacterized protein</fullName>
    </submittedName>
</protein>
<proteinExistence type="predicted"/>
<dbReference type="EMBL" id="AFZZ01000086">
    <property type="protein sequence ID" value="EHJ41286.1"/>
    <property type="molecule type" value="Genomic_DNA"/>
</dbReference>
<dbReference type="PATRIC" id="fig|1002367.3.peg.727"/>
<comment type="caution">
    <text evidence="1">The sequence shown here is derived from an EMBL/GenBank/DDBJ whole genome shotgun (WGS) entry which is preliminary data.</text>
</comment>
<reference evidence="1 2" key="1">
    <citation type="submission" date="2011-08" db="EMBL/GenBank/DDBJ databases">
        <authorList>
            <person name="Weinstock G."/>
            <person name="Sodergren E."/>
            <person name="Clifton S."/>
            <person name="Fulton L."/>
            <person name="Fulton B."/>
            <person name="Courtney L."/>
            <person name="Fronick C."/>
            <person name="Harrison M."/>
            <person name="Strong C."/>
            <person name="Farmer C."/>
            <person name="Delahaunty K."/>
            <person name="Markovic C."/>
            <person name="Hall O."/>
            <person name="Minx P."/>
            <person name="Tomlinson C."/>
            <person name="Mitreva M."/>
            <person name="Hou S."/>
            <person name="Chen J."/>
            <person name="Wollam A."/>
            <person name="Pepin K.H."/>
            <person name="Johnson M."/>
            <person name="Bhonagiri V."/>
            <person name="Zhang X."/>
            <person name="Suruliraj S."/>
            <person name="Warren W."/>
            <person name="Chinwalla A."/>
            <person name="Mardis E.R."/>
            <person name="Wilson R.K."/>
        </authorList>
    </citation>
    <scope>NUCLEOTIDE SEQUENCE [LARGE SCALE GENOMIC DNA]</scope>
    <source>
        <strain evidence="1 2">DSM 18206</strain>
    </source>
</reference>
<evidence type="ECO:0000313" key="1">
    <source>
        <dbReference type="EMBL" id="EHJ41286.1"/>
    </source>
</evidence>
<organism evidence="1 2">
    <name type="scientific">Leyella stercorea DSM 18206</name>
    <dbReference type="NCBI Taxonomy" id="1002367"/>
    <lineage>
        <taxon>Bacteria</taxon>
        <taxon>Pseudomonadati</taxon>
        <taxon>Bacteroidota</taxon>
        <taxon>Bacteroidia</taxon>
        <taxon>Bacteroidales</taxon>
        <taxon>Prevotellaceae</taxon>
        <taxon>Leyella</taxon>
    </lineage>
</organism>
<evidence type="ECO:0000313" key="2">
    <source>
        <dbReference type="Proteomes" id="UP000004407"/>
    </source>
</evidence>
<accession>G6AWB9</accession>